<comment type="similarity">
    <text evidence="7">Belongs to the transglycosylase MltG family.</text>
</comment>
<comment type="caution">
    <text evidence="9">The sequence shown here is derived from an EMBL/GenBank/DDBJ whole genome shotgun (WGS) entry which is preliminary data.</text>
</comment>
<dbReference type="GO" id="GO:0071555">
    <property type="term" value="P:cell wall organization"/>
    <property type="evidence" value="ECO:0007669"/>
    <property type="project" value="UniProtKB-KW"/>
</dbReference>
<dbReference type="GO" id="GO:0009252">
    <property type="term" value="P:peptidoglycan biosynthetic process"/>
    <property type="evidence" value="ECO:0007669"/>
    <property type="project" value="UniProtKB-UniRule"/>
</dbReference>
<proteinExistence type="inferred from homology"/>
<evidence type="ECO:0000313" key="10">
    <source>
        <dbReference type="Proteomes" id="UP000222163"/>
    </source>
</evidence>
<dbReference type="RefSeq" id="WP_099216398.1">
    <property type="nucleotide sequence ID" value="NZ_JAUYVU010000003.1"/>
</dbReference>
<dbReference type="Proteomes" id="UP000222163">
    <property type="component" value="Unassembled WGS sequence"/>
</dbReference>
<dbReference type="EMBL" id="JAUYVU010000003">
    <property type="protein sequence ID" value="MDP2540879.1"/>
    <property type="molecule type" value="Genomic_DNA"/>
</dbReference>
<dbReference type="NCBIfam" id="TIGR00247">
    <property type="entry name" value="endolytic transglycosylase MltG"/>
    <property type="match status" value="1"/>
</dbReference>
<dbReference type="HAMAP" id="MF_02065">
    <property type="entry name" value="MltG"/>
    <property type="match status" value="1"/>
</dbReference>
<evidence type="ECO:0000313" key="8">
    <source>
        <dbReference type="EMBL" id="MDP2540879.1"/>
    </source>
</evidence>
<dbReference type="PANTHER" id="PTHR30518">
    <property type="entry name" value="ENDOLYTIC MUREIN TRANSGLYCOSYLASE"/>
    <property type="match status" value="1"/>
</dbReference>
<sequence>MNKKIILGGIAAIFLIGGIIGFNYYQKIFGKAVTKDGAIYIGSNASFIDVKKQLTEFVKHPENFVWVAEKKKFTKPKGGKYLLKKGMNMNDVVNLLRSGNQTPITLSFNNQDTLEKLAGRIAEQIEADSIALLQAMQDPSFLATNKFSKKSALGMYIPNSYEFYWNTSAENFRDKMLREYNRFWTSARLDKAKKLNLSKEEVITLASIVQKETAKKVERPIVAGLYLNRLKDNWPLQADPTVIYAIKEIKGQDFVVKRVLNKDLVIDSPYNTYKNTGLPPTLIAMPDISSIDAVLNHQKHNYYYMCASVDKIGFHEFANSLAQHNRNAVKYQQWINQQGIKR</sequence>
<gene>
    <name evidence="7 8" type="primary">mltG</name>
    <name evidence="9" type="ORF">CSC81_14210</name>
    <name evidence="8" type="ORF">Q8W23_05250</name>
</gene>
<dbReference type="Gene3D" id="3.30.1490.480">
    <property type="entry name" value="Endolytic murein transglycosylase"/>
    <property type="match status" value="1"/>
</dbReference>
<evidence type="ECO:0000313" key="9">
    <source>
        <dbReference type="EMBL" id="PHN96502.1"/>
    </source>
</evidence>
<dbReference type="PANTHER" id="PTHR30518:SF2">
    <property type="entry name" value="ENDOLYTIC MUREIN TRANSGLYCOSYLASE"/>
    <property type="match status" value="1"/>
</dbReference>
<reference evidence="9" key="2">
    <citation type="submission" date="2017-10" db="EMBL/GenBank/DDBJ databases">
        <authorList>
            <person name="Enke T.N."/>
            <person name="Cordero O.X."/>
        </authorList>
    </citation>
    <scope>NUCLEOTIDE SEQUENCE</scope>
    <source>
        <strain evidence="9">4G03</strain>
    </source>
</reference>
<accession>A0A2G1BR26</accession>
<dbReference type="Proteomes" id="UP001242342">
    <property type="component" value="Unassembled WGS sequence"/>
</dbReference>
<keyword evidence="11" id="KW-1185">Reference proteome</keyword>
<dbReference type="InterPro" id="IPR003770">
    <property type="entry name" value="MLTG-like"/>
</dbReference>
<dbReference type="CDD" id="cd08010">
    <property type="entry name" value="MltG_like"/>
    <property type="match status" value="1"/>
</dbReference>
<reference evidence="8 11" key="3">
    <citation type="submission" date="2023-07" db="EMBL/GenBank/DDBJ databases">
        <title>Genome content predicts the carbon catabolic preferences of heterotrophic bacteria.</title>
        <authorList>
            <person name="Gralka M."/>
        </authorList>
    </citation>
    <scope>NUCLEOTIDE SEQUENCE [LARGE SCALE GENOMIC DNA]</scope>
    <source>
        <strain evidence="8 11">4G03</strain>
    </source>
</reference>
<evidence type="ECO:0000256" key="5">
    <source>
        <dbReference type="ARBA" id="ARBA00023239"/>
    </source>
</evidence>
<keyword evidence="1 7" id="KW-1003">Cell membrane</keyword>
<evidence type="ECO:0000256" key="3">
    <source>
        <dbReference type="ARBA" id="ARBA00022989"/>
    </source>
</evidence>
<evidence type="ECO:0000256" key="6">
    <source>
        <dbReference type="ARBA" id="ARBA00023316"/>
    </source>
</evidence>
<dbReference type="GO" id="GO:0008932">
    <property type="term" value="F:lytic endotransglycosylase activity"/>
    <property type="evidence" value="ECO:0007669"/>
    <property type="project" value="UniProtKB-UniRule"/>
</dbReference>
<dbReference type="Pfam" id="PF02618">
    <property type="entry name" value="YceG"/>
    <property type="match status" value="1"/>
</dbReference>
<dbReference type="Gene3D" id="3.30.160.60">
    <property type="entry name" value="Classic Zinc Finger"/>
    <property type="match status" value="1"/>
</dbReference>
<accession>A0A497YW06</accession>
<evidence type="ECO:0000256" key="1">
    <source>
        <dbReference type="ARBA" id="ARBA00022475"/>
    </source>
</evidence>
<comment type="catalytic activity">
    <reaction evidence="7">
        <text>a peptidoglycan chain = a peptidoglycan chain with N-acetyl-1,6-anhydromuramyl-[peptide] at the reducing end + a peptidoglycan chain with N-acetylglucosamine at the non-reducing end.</text>
        <dbReference type="EC" id="4.2.2.29"/>
    </reaction>
</comment>
<keyword evidence="4 7" id="KW-0472">Membrane</keyword>
<evidence type="ECO:0000256" key="2">
    <source>
        <dbReference type="ARBA" id="ARBA00022692"/>
    </source>
</evidence>
<keyword evidence="2 7" id="KW-0812">Transmembrane</keyword>
<feature type="site" description="Important for catalytic activity" evidence="7">
    <location>
        <position position="212"/>
    </location>
</feature>
<comment type="subcellular location">
    <subcellularLocation>
        <location evidence="7">Cell membrane</location>
        <topology evidence="7">Single-pass membrane protein</topology>
    </subcellularLocation>
</comment>
<reference evidence="9 10" key="1">
    <citation type="journal article" date="2016" name="Nat. Commun.">
        <title>Microbial interactions lead to rapid micro-scale successions on model marine particles.</title>
        <authorList>
            <person name="Datta M.S."/>
            <person name="Sliwerska E."/>
            <person name="Gore J."/>
            <person name="Polz M.F."/>
            <person name="Cordero O.X."/>
        </authorList>
    </citation>
    <scope>NUCLEOTIDE SEQUENCE [LARGE SCALE GENOMIC DNA]</scope>
    <source>
        <strain evidence="9 10">4G03</strain>
    </source>
</reference>
<comment type="function">
    <text evidence="7">Functions as a peptidoglycan terminase that cleaves nascent peptidoglycan strands endolytically to terminate their elongation.</text>
</comment>
<organism evidence="9 10">
    <name type="scientific">Tenacibaculum discolor</name>
    <dbReference type="NCBI Taxonomy" id="361581"/>
    <lineage>
        <taxon>Bacteria</taxon>
        <taxon>Pseudomonadati</taxon>
        <taxon>Bacteroidota</taxon>
        <taxon>Flavobacteriia</taxon>
        <taxon>Flavobacteriales</taxon>
        <taxon>Flavobacteriaceae</taxon>
        <taxon>Tenacibaculum</taxon>
    </lineage>
</organism>
<dbReference type="AlphaFoldDB" id="A0A2G1BR26"/>
<evidence type="ECO:0000256" key="4">
    <source>
        <dbReference type="ARBA" id="ARBA00023136"/>
    </source>
</evidence>
<dbReference type="EMBL" id="PDUU01000016">
    <property type="protein sequence ID" value="PHN96502.1"/>
    <property type="molecule type" value="Genomic_DNA"/>
</dbReference>
<protein>
    <recommendedName>
        <fullName evidence="7">Endolytic murein transglycosylase</fullName>
        <ecNumber evidence="7">4.2.2.29</ecNumber>
    </recommendedName>
    <alternativeName>
        <fullName evidence="7">Peptidoglycan lytic transglycosylase</fullName>
    </alternativeName>
    <alternativeName>
        <fullName evidence="7">Peptidoglycan polymerization terminase</fullName>
    </alternativeName>
</protein>
<dbReference type="EC" id="4.2.2.29" evidence="7"/>
<keyword evidence="3 7" id="KW-1133">Transmembrane helix</keyword>
<dbReference type="GO" id="GO:0005886">
    <property type="term" value="C:plasma membrane"/>
    <property type="evidence" value="ECO:0007669"/>
    <property type="project" value="UniProtKB-SubCell"/>
</dbReference>
<evidence type="ECO:0000313" key="11">
    <source>
        <dbReference type="Proteomes" id="UP001242342"/>
    </source>
</evidence>
<name>A0A2G1BR26_9FLAO</name>
<keyword evidence="5 7" id="KW-0456">Lyase</keyword>
<keyword evidence="6 7" id="KW-0961">Cell wall biogenesis/degradation</keyword>
<feature type="transmembrane region" description="Helical" evidence="7">
    <location>
        <begin position="6"/>
        <end position="25"/>
    </location>
</feature>
<evidence type="ECO:0000256" key="7">
    <source>
        <dbReference type="HAMAP-Rule" id="MF_02065"/>
    </source>
</evidence>